<dbReference type="GO" id="GO:0005829">
    <property type="term" value="C:cytosol"/>
    <property type="evidence" value="ECO:0007669"/>
    <property type="project" value="TreeGrafter"/>
</dbReference>
<comment type="similarity">
    <text evidence="1 11">Belongs to the thymidylate kinase family.</text>
</comment>
<evidence type="ECO:0000256" key="6">
    <source>
        <dbReference type="ARBA" id="ARBA00022741"/>
    </source>
</evidence>
<dbReference type="PROSITE" id="PS01331">
    <property type="entry name" value="THYMIDYLATE_KINASE"/>
    <property type="match status" value="1"/>
</dbReference>
<evidence type="ECO:0000256" key="10">
    <source>
        <dbReference type="ARBA" id="ARBA00057735"/>
    </source>
</evidence>
<organism evidence="13 14">
    <name type="scientific">Lactobacillus psittaci DSM 15354</name>
    <dbReference type="NCBI Taxonomy" id="1122152"/>
    <lineage>
        <taxon>Bacteria</taxon>
        <taxon>Bacillati</taxon>
        <taxon>Bacillota</taxon>
        <taxon>Bacilli</taxon>
        <taxon>Lactobacillales</taxon>
        <taxon>Lactobacillaceae</taxon>
        <taxon>Lactobacillus</taxon>
    </lineage>
</organism>
<feature type="binding site" evidence="11">
    <location>
        <begin position="11"/>
        <end position="18"/>
    </location>
    <ligand>
        <name>ATP</name>
        <dbReference type="ChEBI" id="CHEBI:30616"/>
    </ligand>
</feature>
<keyword evidence="5 11" id="KW-0545">Nucleotide biosynthesis</keyword>
<dbReference type="PANTHER" id="PTHR10344">
    <property type="entry name" value="THYMIDYLATE KINASE"/>
    <property type="match status" value="1"/>
</dbReference>
<keyword evidence="8 11" id="KW-0067">ATP-binding</keyword>
<reference evidence="13 14" key="1">
    <citation type="journal article" date="2015" name="Genome Announc.">
        <title>Expanding the biotechnology potential of lactobacilli through comparative genomics of 213 strains and associated genera.</title>
        <authorList>
            <person name="Sun Z."/>
            <person name="Harris H.M."/>
            <person name="McCann A."/>
            <person name="Guo C."/>
            <person name="Argimon S."/>
            <person name="Zhang W."/>
            <person name="Yang X."/>
            <person name="Jeffery I.B."/>
            <person name="Cooney J.C."/>
            <person name="Kagawa T.F."/>
            <person name="Liu W."/>
            <person name="Song Y."/>
            <person name="Salvetti E."/>
            <person name="Wrobel A."/>
            <person name="Rasinkangas P."/>
            <person name="Parkhill J."/>
            <person name="Rea M.C."/>
            <person name="O'Sullivan O."/>
            <person name="Ritari J."/>
            <person name="Douillard F.P."/>
            <person name="Paul Ross R."/>
            <person name="Yang R."/>
            <person name="Briner A.E."/>
            <person name="Felis G.E."/>
            <person name="de Vos W.M."/>
            <person name="Barrangou R."/>
            <person name="Klaenhammer T.R."/>
            <person name="Caufield P.W."/>
            <person name="Cui Y."/>
            <person name="Zhang H."/>
            <person name="O'Toole P.W."/>
        </authorList>
    </citation>
    <scope>NUCLEOTIDE SEQUENCE [LARGE SCALE GENOMIC DNA]</scope>
    <source>
        <strain evidence="13 14">DSM 15354</strain>
    </source>
</reference>
<evidence type="ECO:0000256" key="9">
    <source>
        <dbReference type="ARBA" id="ARBA00048743"/>
    </source>
</evidence>
<evidence type="ECO:0000256" key="11">
    <source>
        <dbReference type="HAMAP-Rule" id="MF_00165"/>
    </source>
</evidence>
<comment type="caution">
    <text evidence="13">The sequence shown here is derived from an EMBL/GenBank/DDBJ whole genome shotgun (WGS) entry which is preliminary data.</text>
</comment>
<dbReference type="EMBL" id="AZFB01000005">
    <property type="protein sequence ID" value="KRL63102.1"/>
    <property type="molecule type" value="Genomic_DNA"/>
</dbReference>
<protein>
    <recommendedName>
        <fullName evidence="3 11">Thymidylate kinase</fullName>
        <ecNumber evidence="2 11">2.7.4.9</ecNumber>
    </recommendedName>
    <alternativeName>
        <fullName evidence="11">dTMP kinase</fullName>
    </alternativeName>
</protein>
<dbReference type="Pfam" id="PF02223">
    <property type="entry name" value="Thymidylate_kin"/>
    <property type="match status" value="1"/>
</dbReference>
<evidence type="ECO:0000256" key="7">
    <source>
        <dbReference type="ARBA" id="ARBA00022777"/>
    </source>
</evidence>
<gene>
    <name evidence="11" type="primary">tmk</name>
    <name evidence="13" type="ORF">FC23_GL001041</name>
</gene>
<dbReference type="eggNOG" id="COG0125">
    <property type="taxonomic scope" value="Bacteria"/>
</dbReference>
<comment type="catalytic activity">
    <reaction evidence="9 11">
        <text>dTMP + ATP = dTDP + ADP</text>
        <dbReference type="Rhea" id="RHEA:13517"/>
        <dbReference type="ChEBI" id="CHEBI:30616"/>
        <dbReference type="ChEBI" id="CHEBI:58369"/>
        <dbReference type="ChEBI" id="CHEBI:63528"/>
        <dbReference type="ChEBI" id="CHEBI:456216"/>
        <dbReference type="EC" id="2.7.4.9"/>
    </reaction>
</comment>
<dbReference type="FunFam" id="3.40.50.300:FF:000225">
    <property type="entry name" value="Thymidylate kinase"/>
    <property type="match status" value="1"/>
</dbReference>
<dbReference type="GO" id="GO:0005524">
    <property type="term" value="F:ATP binding"/>
    <property type="evidence" value="ECO:0007669"/>
    <property type="project" value="UniProtKB-UniRule"/>
</dbReference>
<comment type="function">
    <text evidence="10 11">Phosphorylation of dTMP to form dTDP in both de novo and salvage pathways of dTTP synthesis.</text>
</comment>
<dbReference type="EC" id="2.7.4.9" evidence="2 11"/>
<evidence type="ECO:0000259" key="12">
    <source>
        <dbReference type="Pfam" id="PF02223"/>
    </source>
</evidence>
<dbReference type="Proteomes" id="UP000051931">
    <property type="component" value="Unassembled WGS sequence"/>
</dbReference>
<dbReference type="CDD" id="cd01672">
    <property type="entry name" value="TMPK"/>
    <property type="match status" value="1"/>
</dbReference>
<sequence>MKSGYFITFEGPDGAGKTTVINKLVDLLNLGDEVLLTREPGGSKIAEKIREIILDPKNEEMDDKTEALLYAAARAQHLEEVINPALKAGKLVISDRYLDSSLAYQGMGRGLGIDAVYQINQFATDGLLPDLTILLDLKPEEGLKRIGKYRSEDRLELAGLEFHQKVYTGYQEVAKKYPERVKMVDASQSVDQVVADCLQLIKEKLPNLVKGE</sequence>
<dbReference type="RefSeq" id="WP_027825782.1">
    <property type="nucleotide sequence ID" value="NZ_AZFB01000005.1"/>
</dbReference>
<evidence type="ECO:0000313" key="13">
    <source>
        <dbReference type="EMBL" id="KRL63102.1"/>
    </source>
</evidence>
<dbReference type="Gene3D" id="3.40.50.300">
    <property type="entry name" value="P-loop containing nucleotide triphosphate hydrolases"/>
    <property type="match status" value="1"/>
</dbReference>
<dbReference type="OrthoDB" id="9774907at2"/>
<dbReference type="InterPro" id="IPR018094">
    <property type="entry name" value="Thymidylate_kinase"/>
</dbReference>
<feature type="domain" description="Thymidylate kinase-like" evidence="12">
    <location>
        <begin position="9"/>
        <end position="196"/>
    </location>
</feature>
<keyword evidence="6 11" id="KW-0547">Nucleotide-binding</keyword>
<evidence type="ECO:0000256" key="1">
    <source>
        <dbReference type="ARBA" id="ARBA00009776"/>
    </source>
</evidence>
<evidence type="ECO:0000256" key="3">
    <source>
        <dbReference type="ARBA" id="ARBA00017144"/>
    </source>
</evidence>
<dbReference type="InterPro" id="IPR039430">
    <property type="entry name" value="Thymidylate_kin-like_dom"/>
</dbReference>
<dbReference type="AlphaFoldDB" id="A0A0R1S3I8"/>
<evidence type="ECO:0000256" key="2">
    <source>
        <dbReference type="ARBA" id="ARBA00012980"/>
    </source>
</evidence>
<dbReference type="GO" id="GO:0006233">
    <property type="term" value="P:dTDP biosynthetic process"/>
    <property type="evidence" value="ECO:0007669"/>
    <property type="project" value="InterPro"/>
</dbReference>
<dbReference type="NCBIfam" id="TIGR00041">
    <property type="entry name" value="DTMP_kinase"/>
    <property type="match status" value="1"/>
</dbReference>
<dbReference type="HAMAP" id="MF_00165">
    <property type="entry name" value="Thymidylate_kinase"/>
    <property type="match status" value="1"/>
</dbReference>
<keyword evidence="7 11" id="KW-0418">Kinase</keyword>
<dbReference type="PATRIC" id="fig|1122152.4.peg.1071"/>
<evidence type="ECO:0000256" key="5">
    <source>
        <dbReference type="ARBA" id="ARBA00022727"/>
    </source>
</evidence>
<dbReference type="InterPro" id="IPR027417">
    <property type="entry name" value="P-loop_NTPase"/>
</dbReference>
<dbReference type="PANTHER" id="PTHR10344:SF4">
    <property type="entry name" value="UMP-CMP KINASE 2, MITOCHONDRIAL"/>
    <property type="match status" value="1"/>
</dbReference>
<name>A0A0R1S3I8_9LACO</name>
<dbReference type="GO" id="GO:0006227">
    <property type="term" value="P:dUDP biosynthetic process"/>
    <property type="evidence" value="ECO:0007669"/>
    <property type="project" value="TreeGrafter"/>
</dbReference>
<dbReference type="STRING" id="1122152.GCA_000425905_00813"/>
<proteinExistence type="inferred from homology"/>
<dbReference type="GO" id="GO:0006235">
    <property type="term" value="P:dTTP biosynthetic process"/>
    <property type="evidence" value="ECO:0007669"/>
    <property type="project" value="UniProtKB-UniRule"/>
</dbReference>
<dbReference type="InterPro" id="IPR018095">
    <property type="entry name" value="Thymidylate_kin_CS"/>
</dbReference>
<dbReference type="GO" id="GO:0004798">
    <property type="term" value="F:dTMP kinase activity"/>
    <property type="evidence" value="ECO:0007669"/>
    <property type="project" value="UniProtKB-UniRule"/>
</dbReference>
<evidence type="ECO:0000256" key="8">
    <source>
        <dbReference type="ARBA" id="ARBA00022840"/>
    </source>
</evidence>
<evidence type="ECO:0000256" key="4">
    <source>
        <dbReference type="ARBA" id="ARBA00022679"/>
    </source>
</evidence>
<dbReference type="SUPFAM" id="SSF52540">
    <property type="entry name" value="P-loop containing nucleoside triphosphate hydrolases"/>
    <property type="match status" value="1"/>
</dbReference>
<accession>A0A0R1S3I8</accession>
<keyword evidence="4 11" id="KW-0808">Transferase</keyword>
<evidence type="ECO:0000313" key="14">
    <source>
        <dbReference type="Proteomes" id="UP000051931"/>
    </source>
</evidence>
<keyword evidence="14" id="KW-1185">Reference proteome</keyword>